<dbReference type="InterPro" id="IPR018392">
    <property type="entry name" value="LysM"/>
</dbReference>
<reference evidence="4" key="1">
    <citation type="journal article" date="2019" name="Int. J. Syst. Evol. Microbiol.">
        <title>The Global Catalogue of Microorganisms (GCM) 10K type strain sequencing project: providing services to taxonomists for standard genome sequencing and annotation.</title>
        <authorList>
            <consortium name="The Broad Institute Genomics Platform"/>
            <consortium name="The Broad Institute Genome Sequencing Center for Infectious Disease"/>
            <person name="Wu L."/>
            <person name="Ma J."/>
        </authorList>
    </citation>
    <scope>NUCLEOTIDE SEQUENCE [LARGE SCALE GENOMIC DNA]</scope>
    <source>
        <strain evidence="4">KACC 11588</strain>
    </source>
</reference>
<dbReference type="CDD" id="cd00118">
    <property type="entry name" value="LysM"/>
    <property type="match status" value="1"/>
</dbReference>
<proteinExistence type="predicted"/>
<evidence type="ECO:0000313" key="4">
    <source>
        <dbReference type="Proteomes" id="UP001596056"/>
    </source>
</evidence>
<keyword evidence="4" id="KW-1185">Reference proteome</keyword>
<evidence type="ECO:0000313" key="3">
    <source>
        <dbReference type="EMBL" id="MFC5566266.1"/>
    </source>
</evidence>
<dbReference type="InterPro" id="IPR052196">
    <property type="entry name" value="Bact_Kbp"/>
</dbReference>
<dbReference type="SMART" id="SM00257">
    <property type="entry name" value="LysM"/>
    <property type="match status" value="1"/>
</dbReference>
<dbReference type="PANTHER" id="PTHR34700:SF4">
    <property type="entry name" value="PHAGE-LIKE ELEMENT PBSX PROTEIN XKDP"/>
    <property type="match status" value="1"/>
</dbReference>
<comment type="caution">
    <text evidence="3">The sequence shown here is derived from an EMBL/GenBank/DDBJ whole genome shotgun (WGS) entry which is preliminary data.</text>
</comment>
<organism evidence="3 4">
    <name type="scientific">Rubellimicrobium aerolatum</name>
    <dbReference type="NCBI Taxonomy" id="490979"/>
    <lineage>
        <taxon>Bacteria</taxon>
        <taxon>Pseudomonadati</taxon>
        <taxon>Pseudomonadota</taxon>
        <taxon>Alphaproteobacteria</taxon>
        <taxon>Rhodobacterales</taxon>
        <taxon>Roseobacteraceae</taxon>
        <taxon>Rubellimicrobium</taxon>
    </lineage>
</organism>
<dbReference type="Pfam" id="PF01476">
    <property type="entry name" value="LysM"/>
    <property type="match status" value="1"/>
</dbReference>
<sequence>MLDSRNLRALALALAGAGLLSGVVVLGLPRLLPAERSAALLAPDASAPAATAPALLEAPAFDAVRVAPDGGGLVAGRAAPGARVSVLSGEDVVAQATADEDGRFVAFLDLPPSDRPRELALRDGGGREGEGSVLLAPAAPPAEVAPTAVGPEAPRPDLGRDPKRGPEPGAAAIASGDPSGPDGVGVPASGAGPPGDPGQSPVLLSDAGGVRVLEPALPPGAEPLSSIALDAIAYGAGGEVTLSGRASGEGVVRLYLDNRPAGEVPITPDGGWRADFGGTAPGVYTLRVDEIGPDGAVASRIETPFQREEREQVAAALAPGGGSTVAVRTVQPGNTLWAIARERYGEPLMYVRVFERNRDRIRDPDLIYPGQVFVLPEEAGP</sequence>
<feature type="compositionally biased region" description="Basic and acidic residues" evidence="1">
    <location>
        <begin position="154"/>
        <end position="166"/>
    </location>
</feature>
<dbReference type="RefSeq" id="WP_209839255.1">
    <property type="nucleotide sequence ID" value="NZ_JAGGJP010000004.1"/>
</dbReference>
<dbReference type="PROSITE" id="PS51782">
    <property type="entry name" value="LYSM"/>
    <property type="match status" value="1"/>
</dbReference>
<accession>A0ABW0SBJ4</accession>
<protein>
    <submittedName>
        <fullName evidence="3">LysM peptidoglycan-binding domain-containing protein</fullName>
    </submittedName>
</protein>
<name>A0ABW0SBJ4_9RHOB</name>
<feature type="compositionally biased region" description="Low complexity" evidence="1">
    <location>
        <begin position="141"/>
        <end position="152"/>
    </location>
</feature>
<dbReference type="InterPro" id="IPR036779">
    <property type="entry name" value="LysM_dom_sf"/>
</dbReference>
<dbReference type="PANTHER" id="PTHR34700">
    <property type="entry name" value="POTASSIUM BINDING PROTEIN KBP"/>
    <property type="match status" value="1"/>
</dbReference>
<feature type="domain" description="LysM" evidence="2">
    <location>
        <begin position="326"/>
        <end position="375"/>
    </location>
</feature>
<dbReference type="Proteomes" id="UP001596056">
    <property type="component" value="Unassembled WGS sequence"/>
</dbReference>
<dbReference type="EMBL" id="JBHSNA010000004">
    <property type="protein sequence ID" value="MFC5566266.1"/>
    <property type="molecule type" value="Genomic_DNA"/>
</dbReference>
<feature type="compositionally biased region" description="Low complexity" evidence="1">
    <location>
        <begin position="174"/>
        <end position="191"/>
    </location>
</feature>
<gene>
    <name evidence="3" type="ORF">ACFPOC_07505</name>
</gene>
<dbReference type="Gene3D" id="3.10.350.10">
    <property type="entry name" value="LysM domain"/>
    <property type="match status" value="1"/>
</dbReference>
<evidence type="ECO:0000256" key="1">
    <source>
        <dbReference type="SAM" id="MobiDB-lite"/>
    </source>
</evidence>
<evidence type="ECO:0000259" key="2">
    <source>
        <dbReference type="PROSITE" id="PS51782"/>
    </source>
</evidence>
<feature type="region of interest" description="Disordered" evidence="1">
    <location>
        <begin position="141"/>
        <end position="204"/>
    </location>
</feature>